<reference evidence="1 2" key="1">
    <citation type="journal article" date="2016" name="Appl. Environ. Microbiol.">
        <title>Function and Phylogeny of Bacterial Butyryl Coenzyme A:Acetate Transferases and Their Diversity in the Proximal Colon of Swine.</title>
        <authorList>
            <person name="Trachsel J."/>
            <person name="Bayles D.O."/>
            <person name="Looft T."/>
            <person name="Levine U.Y."/>
            <person name="Allen H.K."/>
        </authorList>
    </citation>
    <scope>NUCLEOTIDE SEQUENCE [LARGE SCALE GENOMIC DNA]</scope>
    <source>
        <strain evidence="1 2">68-3-10</strain>
    </source>
</reference>
<gene>
    <name evidence="1" type="ORF">BHK98_00985</name>
</gene>
<keyword evidence="2" id="KW-1185">Reference proteome</keyword>
<comment type="caution">
    <text evidence="1">The sequence shown here is derived from an EMBL/GenBank/DDBJ whole genome shotgun (WGS) entry which is preliminary data.</text>
</comment>
<organism evidence="1 2">
    <name type="scientific">Hornefia porci</name>
    <dbReference type="NCBI Taxonomy" id="2652292"/>
    <lineage>
        <taxon>Bacteria</taxon>
        <taxon>Bacillati</taxon>
        <taxon>Bacillota</taxon>
        <taxon>Clostridia</taxon>
        <taxon>Peptostreptococcales</taxon>
        <taxon>Anaerovoracaceae</taxon>
        <taxon>Hornefia</taxon>
    </lineage>
</organism>
<protein>
    <submittedName>
        <fullName evidence="1">Uncharacterized protein</fullName>
    </submittedName>
</protein>
<evidence type="ECO:0000313" key="1">
    <source>
        <dbReference type="EMBL" id="OLR54784.1"/>
    </source>
</evidence>
<sequence>MSLKQNACSVGIPACSCLLESGLHFCRERESHSSEIKVDNHKNLWYYTKTYTAFLQTENKLKKGKIKSKKAVD</sequence>
<dbReference type="EMBL" id="MJIE01000001">
    <property type="protein sequence ID" value="OLR54784.1"/>
    <property type="molecule type" value="Genomic_DNA"/>
</dbReference>
<proteinExistence type="predicted"/>
<dbReference type="AlphaFoldDB" id="A0A1Q9JF76"/>
<dbReference type="STRING" id="1261640.BHK98_00985"/>
<name>A0A1Q9JF76_9FIRM</name>
<accession>A0A1Q9JF76</accession>
<dbReference type="Proteomes" id="UP000187404">
    <property type="component" value="Unassembled WGS sequence"/>
</dbReference>
<evidence type="ECO:0000313" key="2">
    <source>
        <dbReference type="Proteomes" id="UP000187404"/>
    </source>
</evidence>